<keyword evidence="3" id="KW-1185">Reference proteome</keyword>
<dbReference type="HOGENOM" id="CLU_040923_3_0_11"/>
<dbReference type="InterPro" id="IPR017938">
    <property type="entry name" value="Riboflavin_synthase-like_b-brl"/>
</dbReference>
<evidence type="ECO:0000259" key="1">
    <source>
        <dbReference type="PROSITE" id="PS51384"/>
    </source>
</evidence>
<feature type="domain" description="FAD-binding FR-type" evidence="1">
    <location>
        <begin position="8"/>
        <end position="131"/>
    </location>
</feature>
<dbReference type="InterPro" id="IPR017927">
    <property type="entry name" value="FAD-bd_FR_type"/>
</dbReference>
<dbReference type="eggNOG" id="COG2375">
    <property type="taxonomic scope" value="Bacteria"/>
</dbReference>
<dbReference type="PROSITE" id="PS51384">
    <property type="entry name" value="FAD_FR"/>
    <property type="match status" value="1"/>
</dbReference>
<dbReference type="Pfam" id="PF04954">
    <property type="entry name" value="SIP"/>
    <property type="match status" value="1"/>
</dbReference>
<dbReference type="InterPro" id="IPR007037">
    <property type="entry name" value="SIP_rossman_dom"/>
</dbReference>
<evidence type="ECO:0000313" key="3">
    <source>
        <dbReference type="Proteomes" id="UP000000322"/>
    </source>
</evidence>
<dbReference type="Gene3D" id="3.40.50.80">
    <property type="entry name" value="Nucleotide-binding domain of ferredoxin-NADP reductase (FNR) module"/>
    <property type="match status" value="1"/>
</dbReference>
<dbReference type="STRING" id="446469.Sked_26750"/>
<dbReference type="Proteomes" id="UP000000322">
    <property type="component" value="Chromosome"/>
</dbReference>
<dbReference type="InterPro" id="IPR013113">
    <property type="entry name" value="SIP_FAD-bd"/>
</dbReference>
<dbReference type="KEGG" id="ske:Sked_26750"/>
<dbReference type="Gene3D" id="2.40.30.10">
    <property type="entry name" value="Translation factors"/>
    <property type="match status" value="1"/>
</dbReference>
<organism evidence="2 3">
    <name type="scientific">Sanguibacter keddieii (strain ATCC 51767 / DSM 10542 / NCFB 3025 / ST-74)</name>
    <dbReference type="NCBI Taxonomy" id="446469"/>
    <lineage>
        <taxon>Bacteria</taxon>
        <taxon>Bacillati</taxon>
        <taxon>Actinomycetota</taxon>
        <taxon>Actinomycetes</taxon>
        <taxon>Micrococcales</taxon>
        <taxon>Sanguibacteraceae</taxon>
        <taxon>Sanguibacter</taxon>
    </lineage>
</organism>
<proteinExistence type="predicted"/>
<dbReference type="PANTHER" id="PTHR30157:SF0">
    <property type="entry name" value="NADPH-DEPENDENT FERRIC-CHELATE REDUCTASE"/>
    <property type="match status" value="1"/>
</dbReference>
<dbReference type="RefSeq" id="WP_012867648.1">
    <property type="nucleotide sequence ID" value="NC_013521.1"/>
</dbReference>
<dbReference type="GO" id="GO:0016491">
    <property type="term" value="F:oxidoreductase activity"/>
    <property type="evidence" value="ECO:0007669"/>
    <property type="project" value="InterPro"/>
</dbReference>
<evidence type="ECO:0000313" key="2">
    <source>
        <dbReference type="EMBL" id="ACZ22579.1"/>
    </source>
</evidence>
<dbReference type="PANTHER" id="PTHR30157">
    <property type="entry name" value="FERRIC REDUCTASE, NADPH-DEPENDENT"/>
    <property type="match status" value="1"/>
</dbReference>
<accession>D1BKV2</accession>
<protein>
    <submittedName>
        <fullName evidence="2">Siderophore-interacting protein</fullName>
    </submittedName>
</protein>
<sequence length="296" mass="32745">MTTPAGRPGYVLARVVDTLRLTPSFIRVELRTEGPGSISSSGIPDEIVHLYFPADGEASPPLMTLEDGVLAHHEPGAARESRNYTVRRWDRDLVTIDFVDHGDGLAASWARSAQPGQVLGVWGTRAWYSPPAETDWMLLVADLPGIPALLRILEQRPAGVRVHAVAEVAHHDDILEHAEDPAVTIDWIVAGNGRSASLMAEAAISYGPPPGDGYVWFAGEASVGRSLRKHFRGERQMDAHRLALVGYWRDDKERWLTRYHEQSDALLADYERATLGARTEAEAEIYWDEILERAGL</sequence>
<dbReference type="SUPFAM" id="SSF63380">
    <property type="entry name" value="Riboflavin synthase domain-like"/>
    <property type="match status" value="1"/>
</dbReference>
<dbReference type="InterPro" id="IPR039374">
    <property type="entry name" value="SIP_fam"/>
</dbReference>
<dbReference type="EMBL" id="CP001819">
    <property type="protein sequence ID" value="ACZ22579.1"/>
    <property type="molecule type" value="Genomic_DNA"/>
</dbReference>
<dbReference type="Pfam" id="PF08021">
    <property type="entry name" value="FAD_binding_9"/>
    <property type="match status" value="1"/>
</dbReference>
<dbReference type="CDD" id="cd06193">
    <property type="entry name" value="siderophore_interacting"/>
    <property type="match status" value="1"/>
</dbReference>
<dbReference type="AlphaFoldDB" id="D1BKV2"/>
<gene>
    <name evidence="2" type="ordered locus">Sked_26750</name>
</gene>
<reference evidence="2 3" key="1">
    <citation type="journal article" date="2009" name="Stand. Genomic Sci.">
        <title>Complete genome sequence of Sanguibacter keddieii type strain (ST-74).</title>
        <authorList>
            <person name="Ivanova N."/>
            <person name="Sikorski J."/>
            <person name="Sims D."/>
            <person name="Brettin T."/>
            <person name="Detter J.C."/>
            <person name="Han C."/>
            <person name="Lapidus A."/>
            <person name="Copeland A."/>
            <person name="Glavina Del Rio T."/>
            <person name="Nolan M."/>
            <person name="Chen F."/>
            <person name="Lucas S."/>
            <person name="Tice H."/>
            <person name="Cheng J.F."/>
            <person name="Bruce D."/>
            <person name="Goodwin L."/>
            <person name="Pitluck S."/>
            <person name="Pati A."/>
            <person name="Mavromatis K."/>
            <person name="Chen A."/>
            <person name="Palaniappan K."/>
            <person name="D'haeseleer P."/>
            <person name="Chain P."/>
            <person name="Bristow J."/>
            <person name="Eisen J.A."/>
            <person name="Markowitz V."/>
            <person name="Hugenholtz P."/>
            <person name="Goker M."/>
            <person name="Pukall R."/>
            <person name="Klenk H.P."/>
            <person name="Kyrpides N.C."/>
        </authorList>
    </citation>
    <scope>NUCLEOTIDE SEQUENCE [LARGE SCALE GENOMIC DNA]</scope>
    <source>
        <strain evidence="3">ATCC 51767 / DSM 10542 / NCFB 3025 / ST-74</strain>
    </source>
</reference>
<name>D1BKV2_SANKS</name>
<dbReference type="InterPro" id="IPR039261">
    <property type="entry name" value="FNR_nucleotide-bd"/>
</dbReference>